<keyword evidence="2" id="KW-0175">Coiled coil</keyword>
<dbReference type="AlphaFoldDB" id="A0A0G1VYU8"/>
<evidence type="ECO:0000256" key="2">
    <source>
        <dbReference type="SAM" id="Coils"/>
    </source>
</evidence>
<sequence length="407" mass="45631">MPEPINEIKAKVDEALNLITEARKEMASVKADALTEDKVVRMMDEALAKLHEKKELTKEEIMKLATEAKGKEPTLTDKVRFMYGLNVRKEAAEAVQKEFSEGYRKGSFIDSAVNKATALAEGTQYYGNELVIPVYAQNLIQVPPYNPVITGKAYQAPLNKGYQMIMPYITTEMSGAWETEASAIDQTDTKTDKVTVAANKRMSYIYLSNELLEDESYDLDQVILYQAKKDSDKAKDEQILCGSTPFTGVYSQVGTSQQVAAKGVIACFEDIYNLARALDDDYVTGGEELFMRRKSLFDLMFEKDEQKRYIWSPPEGGRPATIWMMPYNISTQVSKTLGTGADKSTILLGDPKNLFEVERQPLVVRKADQLRILNDQTVIVTRFRWACETKPNIKGWSALTGLPGGTL</sequence>
<dbReference type="NCBIfam" id="TIGR01554">
    <property type="entry name" value="major_cap_HK97"/>
    <property type="match status" value="1"/>
</dbReference>
<evidence type="ECO:0000313" key="4">
    <source>
        <dbReference type="EMBL" id="KKW11520.1"/>
    </source>
</evidence>
<proteinExistence type="predicted"/>
<comment type="caution">
    <text evidence="4">The sequence shown here is derived from an EMBL/GenBank/DDBJ whole genome shotgun (WGS) entry which is preliminary data.</text>
</comment>
<feature type="domain" description="Phage capsid-like C-terminal" evidence="3">
    <location>
        <begin position="157"/>
        <end position="387"/>
    </location>
</feature>
<protein>
    <recommendedName>
        <fullName evidence="3">Phage capsid-like C-terminal domain-containing protein</fullName>
    </recommendedName>
</protein>
<evidence type="ECO:0000259" key="3">
    <source>
        <dbReference type="Pfam" id="PF05065"/>
    </source>
</evidence>
<feature type="coiled-coil region" evidence="2">
    <location>
        <begin position="5"/>
        <end position="67"/>
    </location>
</feature>
<evidence type="ECO:0000313" key="5">
    <source>
        <dbReference type="Proteomes" id="UP000034588"/>
    </source>
</evidence>
<name>A0A0G1VYU8_9BACT</name>
<reference evidence="4 5" key="1">
    <citation type="journal article" date="2015" name="Nature">
        <title>rRNA introns, odd ribosomes, and small enigmatic genomes across a large radiation of phyla.</title>
        <authorList>
            <person name="Brown C.T."/>
            <person name="Hug L.A."/>
            <person name="Thomas B.C."/>
            <person name="Sharon I."/>
            <person name="Castelle C.J."/>
            <person name="Singh A."/>
            <person name="Wilkins M.J."/>
            <person name="Williams K.H."/>
            <person name="Banfield J.F."/>
        </authorList>
    </citation>
    <scope>NUCLEOTIDE SEQUENCE [LARGE SCALE GENOMIC DNA]</scope>
</reference>
<dbReference type="Proteomes" id="UP000034588">
    <property type="component" value="Unassembled WGS sequence"/>
</dbReference>
<organism evidence="4 5">
    <name type="scientific">Candidatus Gottesmanbacteria bacterium GW2011_GWB1_49_7</name>
    <dbReference type="NCBI Taxonomy" id="1618448"/>
    <lineage>
        <taxon>Bacteria</taxon>
        <taxon>Candidatus Gottesmaniibacteriota</taxon>
    </lineage>
</organism>
<dbReference type="EMBL" id="LCQD01000017">
    <property type="protein sequence ID" value="KKW11520.1"/>
    <property type="molecule type" value="Genomic_DNA"/>
</dbReference>
<dbReference type="InterPro" id="IPR054612">
    <property type="entry name" value="Phage_capsid-like_C"/>
</dbReference>
<accession>A0A0G1VYU8</accession>
<dbReference type="SUPFAM" id="SSF56563">
    <property type="entry name" value="Major capsid protein gp5"/>
    <property type="match status" value="1"/>
</dbReference>
<comment type="subcellular location">
    <subcellularLocation>
        <location evidence="1">Virion</location>
    </subcellularLocation>
</comment>
<dbReference type="Pfam" id="PF05065">
    <property type="entry name" value="Phage_capsid"/>
    <property type="match status" value="1"/>
</dbReference>
<evidence type="ECO:0000256" key="1">
    <source>
        <dbReference type="ARBA" id="ARBA00004328"/>
    </source>
</evidence>
<dbReference type="InterPro" id="IPR024455">
    <property type="entry name" value="Phage_capsid"/>
</dbReference>
<gene>
    <name evidence="4" type="ORF">UY48_C0017G0013</name>
</gene>